<sequence length="306" mass="32920">MSSRESSTSSSSSDDEVRKHVITDLEEKKTKAGPTTSQGKGYDDLVKYYKANKPLPHGNKILWSFGDGDVKVGTVDQHDDAVAKHNTGKAVAKWDWGVTHSTANQAPQSEVVPGGAGSSATQPAPHVVADADLAKVVPAVGEAGQMANFTSLPVAGNNYHYINAQFRINPLFLGGAAPVVIQANIMNDTGSTIQTLYQHDWNAMNLGHNLPTQVSHITTANGQVTQTQSVNAQIRIVAATGNAANPWKILMDWRGENFVIRPWTPTTDLLSGLTMRMHLYFATPPGNQNLYISQKRNGVASQLPVV</sequence>
<organism evidence="2 3">
    <name type="scientific">Lasiosphaeria ovina</name>
    <dbReference type="NCBI Taxonomy" id="92902"/>
    <lineage>
        <taxon>Eukaryota</taxon>
        <taxon>Fungi</taxon>
        <taxon>Dikarya</taxon>
        <taxon>Ascomycota</taxon>
        <taxon>Pezizomycotina</taxon>
        <taxon>Sordariomycetes</taxon>
        <taxon>Sordariomycetidae</taxon>
        <taxon>Sordariales</taxon>
        <taxon>Lasiosphaeriaceae</taxon>
        <taxon>Lasiosphaeria</taxon>
    </lineage>
</organism>
<comment type="caution">
    <text evidence="2">The sequence shown here is derived from an EMBL/GenBank/DDBJ whole genome shotgun (WGS) entry which is preliminary data.</text>
</comment>
<protein>
    <submittedName>
        <fullName evidence="2">Uncharacterized protein</fullName>
    </submittedName>
</protein>
<evidence type="ECO:0000313" key="3">
    <source>
        <dbReference type="Proteomes" id="UP001287356"/>
    </source>
</evidence>
<reference evidence="2" key="2">
    <citation type="submission" date="2023-06" db="EMBL/GenBank/DDBJ databases">
        <authorList>
            <consortium name="Lawrence Berkeley National Laboratory"/>
            <person name="Haridas S."/>
            <person name="Hensen N."/>
            <person name="Bonometti L."/>
            <person name="Westerberg I."/>
            <person name="Brannstrom I.O."/>
            <person name="Guillou S."/>
            <person name="Cros-Aarteil S."/>
            <person name="Calhoun S."/>
            <person name="Kuo A."/>
            <person name="Mondo S."/>
            <person name="Pangilinan J."/>
            <person name="Riley R."/>
            <person name="Labutti K."/>
            <person name="Andreopoulos B."/>
            <person name="Lipzen A."/>
            <person name="Chen C."/>
            <person name="Yanf M."/>
            <person name="Daum C."/>
            <person name="Ng V."/>
            <person name="Clum A."/>
            <person name="Steindorff A."/>
            <person name="Ohm R."/>
            <person name="Martin F."/>
            <person name="Silar P."/>
            <person name="Natvig D."/>
            <person name="Lalanne C."/>
            <person name="Gautier V."/>
            <person name="Ament-Velasquez S.L."/>
            <person name="Kruys A."/>
            <person name="Hutchinson M.I."/>
            <person name="Powell A.J."/>
            <person name="Barry K."/>
            <person name="Miller A.N."/>
            <person name="Grigoriev I.V."/>
            <person name="Debuchy R."/>
            <person name="Gladieux P."/>
            <person name="Thoren M.H."/>
            <person name="Johannesson H."/>
        </authorList>
    </citation>
    <scope>NUCLEOTIDE SEQUENCE</scope>
    <source>
        <strain evidence="2">CBS 958.72</strain>
    </source>
</reference>
<feature type="compositionally biased region" description="Low complexity" evidence="1">
    <location>
        <begin position="1"/>
        <end position="12"/>
    </location>
</feature>
<dbReference type="Proteomes" id="UP001287356">
    <property type="component" value="Unassembled WGS sequence"/>
</dbReference>
<feature type="region of interest" description="Disordered" evidence="1">
    <location>
        <begin position="1"/>
        <end position="42"/>
    </location>
</feature>
<accession>A0AAE0JS55</accession>
<feature type="compositionally biased region" description="Basic and acidic residues" evidence="1">
    <location>
        <begin position="15"/>
        <end position="30"/>
    </location>
</feature>
<name>A0AAE0JS55_9PEZI</name>
<gene>
    <name evidence="2" type="ORF">B0T24DRAFT_129131</name>
</gene>
<dbReference type="AlphaFoldDB" id="A0AAE0JS55"/>
<proteinExistence type="predicted"/>
<evidence type="ECO:0000313" key="2">
    <source>
        <dbReference type="EMBL" id="KAK3358413.1"/>
    </source>
</evidence>
<dbReference type="EMBL" id="JAULSN010000016">
    <property type="protein sequence ID" value="KAK3358413.1"/>
    <property type="molecule type" value="Genomic_DNA"/>
</dbReference>
<keyword evidence="3" id="KW-1185">Reference proteome</keyword>
<evidence type="ECO:0000256" key="1">
    <source>
        <dbReference type="SAM" id="MobiDB-lite"/>
    </source>
</evidence>
<reference evidence="2" key="1">
    <citation type="journal article" date="2023" name="Mol. Phylogenet. Evol.">
        <title>Genome-scale phylogeny and comparative genomics of the fungal order Sordariales.</title>
        <authorList>
            <person name="Hensen N."/>
            <person name="Bonometti L."/>
            <person name="Westerberg I."/>
            <person name="Brannstrom I.O."/>
            <person name="Guillou S."/>
            <person name="Cros-Aarteil S."/>
            <person name="Calhoun S."/>
            <person name="Haridas S."/>
            <person name="Kuo A."/>
            <person name="Mondo S."/>
            <person name="Pangilinan J."/>
            <person name="Riley R."/>
            <person name="LaButti K."/>
            <person name="Andreopoulos B."/>
            <person name="Lipzen A."/>
            <person name="Chen C."/>
            <person name="Yan M."/>
            <person name="Daum C."/>
            <person name="Ng V."/>
            <person name="Clum A."/>
            <person name="Steindorff A."/>
            <person name="Ohm R.A."/>
            <person name="Martin F."/>
            <person name="Silar P."/>
            <person name="Natvig D.O."/>
            <person name="Lalanne C."/>
            <person name="Gautier V."/>
            <person name="Ament-Velasquez S.L."/>
            <person name="Kruys A."/>
            <person name="Hutchinson M.I."/>
            <person name="Powell A.J."/>
            <person name="Barry K."/>
            <person name="Miller A.N."/>
            <person name="Grigoriev I.V."/>
            <person name="Debuchy R."/>
            <person name="Gladieux P."/>
            <person name="Hiltunen Thoren M."/>
            <person name="Johannesson H."/>
        </authorList>
    </citation>
    <scope>NUCLEOTIDE SEQUENCE</scope>
    <source>
        <strain evidence="2">CBS 958.72</strain>
    </source>
</reference>